<keyword evidence="2" id="KW-0472">Membrane</keyword>
<dbReference type="AlphaFoldDB" id="A0A7K3RE43"/>
<feature type="compositionally biased region" description="Low complexity" evidence="1">
    <location>
        <begin position="9"/>
        <end position="20"/>
    </location>
</feature>
<feature type="compositionally biased region" description="Low complexity" evidence="1">
    <location>
        <begin position="89"/>
        <end position="122"/>
    </location>
</feature>
<feature type="transmembrane region" description="Helical" evidence="2">
    <location>
        <begin position="201"/>
        <end position="219"/>
    </location>
</feature>
<name>A0A7K3RE43_STRAQ</name>
<organism evidence="3 4">
    <name type="scientific">Streptomyces anulatus</name>
    <name type="common">Streptomyces chrysomallus</name>
    <dbReference type="NCBI Taxonomy" id="1892"/>
    <lineage>
        <taxon>Bacteria</taxon>
        <taxon>Bacillati</taxon>
        <taxon>Actinomycetota</taxon>
        <taxon>Actinomycetes</taxon>
        <taxon>Kitasatosporales</taxon>
        <taxon>Streptomycetaceae</taxon>
        <taxon>Streptomyces</taxon>
    </lineage>
</organism>
<proteinExistence type="predicted"/>
<dbReference type="EMBL" id="JAAGMS010000233">
    <property type="protein sequence ID" value="NEC00474.1"/>
    <property type="molecule type" value="Genomic_DNA"/>
</dbReference>
<reference evidence="3 4" key="1">
    <citation type="submission" date="2020-01" db="EMBL/GenBank/DDBJ databases">
        <title>Insect and environment-associated Actinomycetes.</title>
        <authorList>
            <person name="Currrie C."/>
            <person name="Chevrette M."/>
            <person name="Carlson C."/>
            <person name="Stubbendieck R."/>
            <person name="Wendt-Pienkowski E."/>
        </authorList>
    </citation>
    <scope>NUCLEOTIDE SEQUENCE [LARGE SCALE GENOMIC DNA]</scope>
    <source>
        <strain evidence="3 4">SID7903</strain>
    </source>
</reference>
<gene>
    <name evidence="3" type="ORF">G3I58_21205</name>
</gene>
<comment type="caution">
    <text evidence="3">The sequence shown here is derived from an EMBL/GenBank/DDBJ whole genome shotgun (WGS) entry which is preliminary data.</text>
</comment>
<keyword evidence="2" id="KW-0812">Transmembrane</keyword>
<evidence type="ECO:0000256" key="2">
    <source>
        <dbReference type="SAM" id="Phobius"/>
    </source>
</evidence>
<keyword evidence="2" id="KW-1133">Transmembrane helix</keyword>
<evidence type="ECO:0000313" key="4">
    <source>
        <dbReference type="Proteomes" id="UP000470951"/>
    </source>
</evidence>
<evidence type="ECO:0000313" key="3">
    <source>
        <dbReference type="EMBL" id="NEC00474.1"/>
    </source>
</evidence>
<sequence length="225" mass="21331">MAAAGAALGPSTGSAHAASPPAGPSRAVTPPGAPSTAATAPAATPSPPAGARPAPSGSASPSALPSALPLPSRFPVSGAPGTGPDPSSPATAGLGAQGPAGPDADASDSASSPSASPDVSGSTAPLAGREAGAGKERPGRSLSPLEPARDEEPVEEDAPESALADPVDLPVSTPPPSAFTDPGSRSGQALDAAAVRRVQQVSLGTGIALVGLGLGFLAFRMRRAN</sequence>
<feature type="compositionally biased region" description="Low complexity" evidence="1">
    <location>
        <begin position="34"/>
        <end position="43"/>
    </location>
</feature>
<feature type="compositionally biased region" description="Low complexity" evidence="1">
    <location>
        <begin position="51"/>
        <end position="71"/>
    </location>
</feature>
<protein>
    <submittedName>
        <fullName evidence="3">Uncharacterized protein</fullName>
    </submittedName>
</protein>
<accession>A0A7K3RE43</accession>
<evidence type="ECO:0000256" key="1">
    <source>
        <dbReference type="SAM" id="MobiDB-lite"/>
    </source>
</evidence>
<feature type="region of interest" description="Disordered" evidence="1">
    <location>
        <begin position="1"/>
        <end position="191"/>
    </location>
</feature>
<dbReference type="Proteomes" id="UP000470951">
    <property type="component" value="Unassembled WGS sequence"/>
</dbReference>